<name>A0A6V8N7J4_9BACT</name>
<dbReference type="EMBL" id="BLXZ01000002">
    <property type="protein sequence ID" value="GFO67797.1"/>
    <property type="molecule type" value="Genomic_DNA"/>
</dbReference>
<gene>
    <name evidence="1" type="ORF">GMLC_13760</name>
</gene>
<organism evidence="1 2">
    <name type="scientific">Geomonas limicola</name>
    <dbReference type="NCBI Taxonomy" id="2740186"/>
    <lineage>
        <taxon>Bacteria</taxon>
        <taxon>Pseudomonadati</taxon>
        <taxon>Thermodesulfobacteriota</taxon>
        <taxon>Desulfuromonadia</taxon>
        <taxon>Geobacterales</taxon>
        <taxon>Geobacteraceae</taxon>
        <taxon>Geomonas</taxon>
    </lineage>
</organism>
<reference evidence="2" key="1">
    <citation type="submission" date="2020-06" db="EMBL/GenBank/DDBJ databases">
        <title>Draft genomic sequecing of Geomonas sp. Red745.</title>
        <authorList>
            <person name="Itoh H."/>
            <person name="Xu Z.X."/>
            <person name="Ushijima N."/>
            <person name="Masuda Y."/>
            <person name="Shiratori Y."/>
            <person name="Senoo K."/>
        </authorList>
    </citation>
    <scope>NUCLEOTIDE SEQUENCE [LARGE SCALE GENOMIC DNA]</scope>
    <source>
        <strain evidence="2">Red745</strain>
    </source>
</reference>
<comment type="caution">
    <text evidence="1">The sequence shown here is derived from an EMBL/GenBank/DDBJ whole genome shotgun (WGS) entry which is preliminary data.</text>
</comment>
<proteinExistence type="predicted"/>
<sequence length="127" mass="14395">MEICVGYGCTDRERALHLKTEAGEVALSRAKINNDIVKRLSNITLLKCDPADDSVSNTGREPLLEEGSEIIRGNPILKSEATAARKFRRLTQNEVSLCITFFWLRRLWGRAPLLTFLPSFLMSMFCF</sequence>
<accession>A0A6V8N7J4</accession>
<dbReference type="Proteomes" id="UP000587586">
    <property type="component" value="Unassembled WGS sequence"/>
</dbReference>
<dbReference type="AlphaFoldDB" id="A0A6V8N7J4"/>
<keyword evidence="2" id="KW-1185">Reference proteome</keyword>
<evidence type="ECO:0000313" key="1">
    <source>
        <dbReference type="EMBL" id="GFO67797.1"/>
    </source>
</evidence>
<protein>
    <submittedName>
        <fullName evidence="1">Uncharacterized protein</fullName>
    </submittedName>
</protein>
<evidence type="ECO:0000313" key="2">
    <source>
        <dbReference type="Proteomes" id="UP000587586"/>
    </source>
</evidence>